<name>A0ABP7XQS4_9ACTN</name>
<sequence>MFWMIVGIGVLALLFLGWRADPHHRVRGIDRRRPANEQAKAEAASMWVRGFWGRGGSSGF</sequence>
<protein>
    <submittedName>
        <fullName evidence="1">Uncharacterized protein</fullName>
    </submittedName>
</protein>
<proteinExistence type="predicted"/>
<dbReference type="EMBL" id="BAAAZH010000024">
    <property type="protein sequence ID" value="GAA4123921.1"/>
    <property type="molecule type" value="Genomic_DNA"/>
</dbReference>
<gene>
    <name evidence="1" type="ORF">GCM10022215_31060</name>
</gene>
<keyword evidence="2" id="KW-1185">Reference proteome</keyword>
<comment type="caution">
    <text evidence="1">The sequence shown here is derived from an EMBL/GenBank/DDBJ whole genome shotgun (WGS) entry which is preliminary data.</text>
</comment>
<evidence type="ECO:0000313" key="1">
    <source>
        <dbReference type="EMBL" id="GAA4123921.1"/>
    </source>
</evidence>
<organism evidence="1 2">
    <name type="scientific">Nocardioides fonticola</name>
    <dbReference type="NCBI Taxonomy" id="450363"/>
    <lineage>
        <taxon>Bacteria</taxon>
        <taxon>Bacillati</taxon>
        <taxon>Actinomycetota</taxon>
        <taxon>Actinomycetes</taxon>
        <taxon>Propionibacteriales</taxon>
        <taxon>Nocardioidaceae</taxon>
        <taxon>Nocardioides</taxon>
    </lineage>
</organism>
<evidence type="ECO:0000313" key="2">
    <source>
        <dbReference type="Proteomes" id="UP001501495"/>
    </source>
</evidence>
<dbReference type="Proteomes" id="UP001501495">
    <property type="component" value="Unassembled WGS sequence"/>
</dbReference>
<reference evidence="2" key="1">
    <citation type="journal article" date="2019" name="Int. J. Syst. Evol. Microbiol.">
        <title>The Global Catalogue of Microorganisms (GCM) 10K type strain sequencing project: providing services to taxonomists for standard genome sequencing and annotation.</title>
        <authorList>
            <consortium name="The Broad Institute Genomics Platform"/>
            <consortium name="The Broad Institute Genome Sequencing Center for Infectious Disease"/>
            <person name="Wu L."/>
            <person name="Ma J."/>
        </authorList>
    </citation>
    <scope>NUCLEOTIDE SEQUENCE [LARGE SCALE GENOMIC DNA]</scope>
    <source>
        <strain evidence="2">JCM 16703</strain>
    </source>
</reference>
<accession>A0ABP7XQS4</accession>